<evidence type="ECO:0000313" key="3">
    <source>
        <dbReference type="Proteomes" id="UP000675881"/>
    </source>
</evidence>
<feature type="compositionally biased region" description="Basic and acidic residues" evidence="1">
    <location>
        <begin position="1"/>
        <end position="18"/>
    </location>
</feature>
<accession>A0A7R8HEM7</accession>
<protein>
    <submittedName>
        <fullName evidence="2">(salmon louse) hypothetical protein</fullName>
    </submittedName>
</protein>
<dbReference type="Proteomes" id="UP000675881">
    <property type="component" value="Chromosome 9"/>
</dbReference>
<reference evidence="2" key="1">
    <citation type="submission" date="2021-02" db="EMBL/GenBank/DDBJ databases">
        <authorList>
            <person name="Bekaert M."/>
        </authorList>
    </citation>
    <scope>NUCLEOTIDE SEQUENCE</scope>
    <source>
        <strain evidence="2">IoA-00</strain>
    </source>
</reference>
<evidence type="ECO:0000313" key="2">
    <source>
        <dbReference type="EMBL" id="CAF3045205.1"/>
    </source>
</evidence>
<proteinExistence type="predicted"/>
<organism evidence="2 3">
    <name type="scientific">Lepeophtheirus salmonis</name>
    <name type="common">Salmon louse</name>
    <name type="synonym">Caligus salmonis</name>
    <dbReference type="NCBI Taxonomy" id="72036"/>
    <lineage>
        <taxon>Eukaryota</taxon>
        <taxon>Metazoa</taxon>
        <taxon>Ecdysozoa</taxon>
        <taxon>Arthropoda</taxon>
        <taxon>Crustacea</taxon>
        <taxon>Multicrustacea</taxon>
        <taxon>Hexanauplia</taxon>
        <taxon>Copepoda</taxon>
        <taxon>Siphonostomatoida</taxon>
        <taxon>Caligidae</taxon>
        <taxon>Lepeophtheirus</taxon>
    </lineage>
</organism>
<dbReference type="EMBL" id="HG994588">
    <property type="protein sequence ID" value="CAF3045205.1"/>
    <property type="molecule type" value="Genomic_DNA"/>
</dbReference>
<name>A0A7R8HEM7_LEPSM</name>
<sequence length="108" mass="12518">MGSGTSKKEEQYSKDSSKKKANQMKICKRLKNNNWRIFDIVHQRLKGTDAEAFQEPDKFVNQLALSKNNEDHTNHWKQTHTDMISAIRAAKKMRRTKTGEDLSVDIVL</sequence>
<gene>
    <name evidence="2" type="ORF">LSAA_15084</name>
</gene>
<keyword evidence="3" id="KW-1185">Reference proteome</keyword>
<evidence type="ECO:0000256" key="1">
    <source>
        <dbReference type="SAM" id="MobiDB-lite"/>
    </source>
</evidence>
<dbReference type="AlphaFoldDB" id="A0A7R8HEM7"/>
<feature type="region of interest" description="Disordered" evidence="1">
    <location>
        <begin position="1"/>
        <end position="24"/>
    </location>
</feature>